<dbReference type="EMBL" id="CARXXK010000002">
    <property type="protein sequence ID" value="CAI6352903.1"/>
    <property type="molecule type" value="Genomic_DNA"/>
</dbReference>
<proteinExistence type="predicted"/>
<evidence type="ECO:0000313" key="2">
    <source>
        <dbReference type="EMBL" id="CAI6352903.1"/>
    </source>
</evidence>
<evidence type="ECO:0000256" key="1">
    <source>
        <dbReference type="SAM" id="MobiDB-lite"/>
    </source>
</evidence>
<gene>
    <name evidence="2" type="ORF">MEUPH1_LOCUS9093</name>
</gene>
<reference evidence="2 3" key="1">
    <citation type="submission" date="2023-01" db="EMBL/GenBank/DDBJ databases">
        <authorList>
            <person name="Whitehead M."/>
        </authorList>
    </citation>
    <scope>NUCLEOTIDE SEQUENCE [LARGE SCALE GENOMIC DNA]</scope>
</reference>
<protein>
    <submittedName>
        <fullName evidence="2">Uncharacterized protein</fullName>
    </submittedName>
</protein>
<accession>A0AAV0WB65</accession>
<name>A0AAV0WB65_9HEMI</name>
<comment type="caution">
    <text evidence="2">The sequence shown here is derived from an EMBL/GenBank/DDBJ whole genome shotgun (WGS) entry which is preliminary data.</text>
</comment>
<keyword evidence="3" id="KW-1185">Reference proteome</keyword>
<feature type="compositionally biased region" description="Basic and acidic residues" evidence="1">
    <location>
        <begin position="52"/>
        <end position="62"/>
    </location>
</feature>
<dbReference type="Proteomes" id="UP001160148">
    <property type="component" value="Unassembled WGS sequence"/>
</dbReference>
<feature type="region of interest" description="Disordered" evidence="1">
    <location>
        <begin position="43"/>
        <end position="71"/>
    </location>
</feature>
<organism evidence="2 3">
    <name type="scientific">Macrosiphum euphorbiae</name>
    <name type="common">potato aphid</name>
    <dbReference type="NCBI Taxonomy" id="13131"/>
    <lineage>
        <taxon>Eukaryota</taxon>
        <taxon>Metazoa</taxon>
        <taxon>Ecdysozoa</taxon>
        <taxon>Arthropoda</taxon>
        <taxon>Hexapoda</taxon>
        <taxon>Insecta</taxon>
        <taxon>Pterygota</taxon>
        <taxon>Neoptera</taxon>
        <taxon>Paraneoptera</taxon>
        <taxon>Hemiptera</taxon>
        <taxon>Sternorrhyncha</taxon>
        <taxon>Aphidomorpha</taxon>
        <taxon>Aphidoidea</taxon>
        <taxon>Aphididae</taxon>
        <taxon>Macrosiphini</taxon>
        <taxon>Macrosiphum</taxon>
    </lineage>
</organism>
<sequence length="71" mass="7803">MLSNDNGGAENTKTTNTNYDYNSIARFTSAEHITTISAEAMFASDIPQKDGTQTRRPADRYEPTAWKGTTA</sequence>
<evidence type="ECO:0000313" key="3">
    <source>
        <dbReference type="Proteomes" id="UP001160148"/>
    </source>
</evidence>
<dbReference type="AlphaFoldDB" id="A0AAV0WB65"/>